<dbReference type="PANTHER" id="PTHR43616:SF5">
    <property type="entry name" value="GLYCEROL DEHYDROGENASE 1"/>
    <property type="match status" value="1"/>
</dbReference>
<proteinExistence type="predicted"/>
<gene>
    <name evidence="10" type="ORF">KPL37_12795</name>
</gene>
<protein>
    <submittedName>
        <fullName evidence="10">Sn-glycerol-1-phosphate dehydrogenase</fullName>
    </submittedName>
</protein>
<dbReference type="InterPro" id="IPR032837">
    <property type="entry name" value="G1PDH"/>
</dbReference>
<dbReference type="Proteomes" id="UP000776252">
    <property type="component" value="Unassembled WGS sequence"/>
</dbReference>
<keyword evidence="4" id="KW-0521">NADP</keyword>
<evidence type="ECO:0000256" key="5">
    <source>
        <dbReference type="ARBA" id="ARBA00023002"/>
    </source>
</evidence>
<dbReference type="EMBL" id="JAHLDV010000031">
    <property type="protein sequence ID" value="MBU3160624.1"/>
    <property type="molecule type" value="Genomic_DNA"/>
</dbReference>
<dbReference type="CDD" id="cd08175">
    <property type="entry name" value="G1PDH"/>
    <property type="match status" value="1"/>
</dbReference>
<comment type="caution">
    <text evidence="10">The sequence shown here is derived from an EMBL/GenBank/DDBJ whole genome shotgun (WGS) entry which is preliminary data.</text>
</comment>
<evidence type="ECO:0000313" key="10">
    <source>
        <dbReference type="EMBL" id="MBU3160624.1"/>
    </source>
</evidence>
<evidence type="ECO:0000256" key="7">
    <source>
        <dbReference type="ARBA" id="ARBA00023098"/>
    </source>
</evidence>
<keyword evidence="1" id="KW-0963">Cytoplasm</keyword>
<keyword evidence="2" id="KW-0444">Lipid biosynthesis</keyword>
<name>A0ABS6BUM4_9CLOT</name>
<dbReference type="Pfam" id="PF13685">
    <property type="entry name" value="Fe-ADH_2"/>
    <property type="match status" value="1"/>
</dbReference>
<accession>A0ABS6BUM4</accession>
<keyword evidence="3" id="KW-0479">Metal-binding</keyword>
<evidence type="ECO:0000256" key="2">
    <source>
        <dbReference type="ARBA" id="ARBA00022516"/>
    </source>
</evidence>
<dbReference type="RefSeq" id="WP_216149966.1">
    <property type="nucleotide sequence ID" value="NZ_JAHLDV010000031.1"/>
</dbReference>
<keyword evidence="5" id="KW-0560">Oxidoreductase</keyword>
<sequence>MIDLETLSVEEMTGLNYMCSCGRNHSVGIETIKVGSGVISQLPIVIKRYEGRKVFIIEDTHTYDVAGKKVESLLKNKFKVSKYIFKEEHLHPSELSFGKLILEIPVDTSIIIAVGSGTINDISRFLSYKIGIPYVIVGTAPSMDGYASVVSPLIRDGVKVTYDAAYPLAIVCDIDIMKRAPMQMIQAGLGDILGKYTALADWHVANILNGEYFCPEVEKLVLSTLKKCEQASGGVTSRDAKTVENITEALILSGIAIGMVGASRPASGGEHYMSHCFEMMFMNSGNNTNWLHGNTVGVGVGVGIVAYAYKYAKDIDLNEILKKGDYLHLDKNKWMKNITDVFTISGTNIIQFKQDSINFNTSEREVAMQKIVSKWSAIKNICDVFVPEPTEIIKTLKKAGAVWNPKDLGFDKEIFRKSFIAAKDMRNKYGILQLLEDIGKLDDAADYITNIYYK</sequence>
<evidence type="ECO:0000256" key="1">
    <source>
        <dbReference type="ARBA" id="ARBA00022490"/>
    </source>
</evidence>
<evidence type="ECO:0000256" key="6">
    <source>
        <dbReference type="ARBA" id="ARBA00023027"/>
    </source>
</evidence>
<keyword evidence="11" id="KW-1185">Reference proteome</keyword>
<evidence type="ECO:0000256" key="9">
    <source>
        <dbReference type="ARBA" id="ARBA00023264"/>
    </source>
</evidence>
<keyword evidence="9" id="KW-1208">Phospholipid metabolism</keyword>
<reference evidence="10 11" key="1">
    <citation type="submission" date="2021-06" db="EMBL/GenBank/DDBJ databases">
        <title>Clostridia strains as spoilage organisms.</title>
        <authorList>
            <person name="Wambui J."/>
            <person name="Stephan R."/>
            <person name="Stevens M.J.A."/>
        </authorList>
    </citation>
    <scope>NUCLEOTIDE SEQUENCE [LARGE SCALE GENOMIC DNA]</scope>
    <source>
        <strain evidence="10 11">DSM 14204</strain>
    </source>
</reference>
<evidence type="ECO:0000256" key="3">
    <source>
        <dbReference type="ARBA" id="ARBA00022723"/>
    </source>
</evidence>
<keyword evidence="8" id="KW-0594">Phospholipid biosynthesis</keyword>
<evidence type="ECO:0000313" key="11">
    <source>
        <dbReference type="Proteomes" id="UP000776252"/>
    </source>
</evidence>
<dbReference type="InterPro" id="IPR016205">
    <property type="entry name" value="Glycerol_DH"/>
</dbReference>
<keyword evidence="7" id="KW-0443">Lipid metabolism</keyword>
<organism evidence="10 11">
    <name type="scientific">Clostridium frigoris</name>
    <dbReference type="NCBI Taxonomy" id="205327"/>
    <lineage>
        <taxon>Bacteria</taxon>
        <taxon>Bacillati</taxon>
        <taxon>Bacillota</taxon>
        <taxon>Clostridia</taxon>
        <taxon>Eubacteriales</taxon>
        <taxon>Clostridiaceae</taxon>
        <taxon>Clostridium</taxon>
    </lineage>
</organism>
<evidence type="ECO:0000256" key="4">
    <source>
        <dbReference type="ARBA" id="ARBA00022857"/>
    </source>
</evidence>
<dbReference type="PANTHER" id="PTHR43616">
    <property type="entry name" value="GLYCEROL DEHYDROGENASE"/>
    <property type="match status" value="1"/>
</dbReference>
<keyword evidence="6" id="KW-0520">NAD</keyword>
<evidence type="ECO:0000256" key="8">
    <source>
        <dbReference type="ARBA" id="ARBA00023209"/>
    </source>
</evidence>